<name>A0A9W4TXM4_9ASCO</name>
<feature type="domain" description="Trafficking protein particle complex subunit 11" evidence="2">
    <location>
        <begin position="299"/>
        <end position="376"/>
    </location>
</feature>
<dbReference type="AlphaFoldDB" id="A0A9W4TXM4"/>
<dbReference type="EMBL" id="CANTUO010000006">
    <property type="protein sequence ID" value="CAI5760268.1"/>
    <property type="molecule type" value="Genomic_DNA"/>
</dbReference>
<evidence type="ECO:0000313" key="3">
    <source>
        <dbReference type="EMBL" id="CAI5760268.1"/>
    </source>
</evidence>
<comment type="caution">
    <text evidence="3">The sequence shown here is derived from an EMBL/GenBank/DDBJ whole genome shotgun (WGS) entry which is preliminary data.</text>
</comment>
<keyword evidence="1" id="KW-0175">Coiled coil</keyword>
<organism evidence="3 4">
    <name type="scientific">Candida verbasci</name>
    <dbReference type="NCBI Taxonomy" id="1227364"/>
    <lineage>
        <taxon>Eukaryota</taxon>
        <taxon>Fungi</taxon>
        <taxon>Dikarya</taxon>
        <taxon>Ascomycota</taxon>
        <taxon>Saccharomycotina</taxon>
        <taxon>Pichiomycetes</taxon>
        <taxon>Debaryomycetaceae</taxon>
        <taxon>Candida/Lodderomyces clade</taxon>
        <taxon>Candida</taxon>
    </lineage>
</organism>
<protein>
    <recommendedName>
        <fullName evidence="2">Trafficking protein particle complex subunit 11 domain-containing protein</fullName>
    </recommendedName>
</protein>
<dbReference type="Pfam" id="PF11817">
    <property type="entry name" value="Foie-gras_1"/>
    <property type="match status" value="2"/>
</dbReference>
<dbReference type="OrthoDB" id="6278596at2759"/>
<proteinExistence type="predicted"/>
<evidence type="ECO:0000259" key="2">
    <source>
        <dbReference type="Pfam" id="PF11817"/>
    </source>
</evidence>
<evidence type="ECO:0000313" key="4">
    <source>
        <dbReference type="Proteomes" id="UP001152885"/>
    </source>
</evidence>
<evidence type="ECO:0000256" key="1">
    <source>
        <dbReference type="SAM" id="Coils"/>
    </source>
</evidence>
<reference evidence="3" key="1">
    <citation type="submission" date="2022-12" db="EMBL/GenBank/DDBJ databases">
        <authorList>
            <person name="Brejova B."/>
        </authorList>
    </citation>
    <scope>NUCLEOTIDE SEQUENCE</scope>
</reference>
<feature type="domain" description="Trafficking protein particle complex subunit 11" evidence="2">
    <location>
        <begin position="408"/>
        <end position="520"/>
    </location>
</feature>
<keyword evidence="4" id="KW-1185">Reference proteome</keyword>
<sequence>MNNYNTIFIQQLAPFVKIQLDDDIKDLQLITELKRNLKLHDISNKPWDNSIIKNRLSSNKYIIDITEGSELKIPKKLKLENVHSIRSPFNKDSSIFPNGILTHEWLEKYIHQYPFQFIYVLNYDNLDITRIKQLKIDLNKISAKLTLILISSTIPKETNLNNLRLELDLPKLTGLIFLHNEELTIARDVEVLVNSLLSNLKSNSVEFYNSLEYKIKQRYKKYYNMPSDSENVDTAIELTPFFLETRNLIKQSFTVQFINPANMEPSIKLLEISYQNLIQILNSTYSTNSSPHDEKLFGQIRVLLDIVAFHIVRGYFSLEEPLRALKKHKTHIINVIDCVGSDENLSWISIQYEWLGQLMLLIPYSIITNLHTTFLNKPRNKLNVLSYFGGVHLPEFDLITNPGLIYLKAYMNADNTTKRIELLNNAIEALEEIKHDALQKASISGNDNLKSLVSYINWLLGEEYYNQKDFKKASDFYEFSFNLMDKNWKNIASLILEKLLKCYKSINDKQLQLNTILKLSTLNESTNFEAIDIDENLDLELIEDKTNKVFDVDVLLINKDYKLETSVLDDSLLQIEINSNIDIIKLVSYFVKDTEIGIVINQIDVNFTRTDGKSNMPGLKNITITNDNTKDSHQISNLNESDHSMNLSITDSKTIQYVQKVTNPGLFEIDSIKLQITISIKHKDKTINLNKIEIYNIFRSNYTRLLKQEINGKIMDKKIRLSEASNSIRVHPIKPDISISLTSKETPVYIPGEKLSLPFNVEYKNKELQKKAFLVSAIKNDNIISNWDNYKDDEPIDLLKTNQTQHNLNIFTRSITSDEIIINFKVMTDVDSEEDDIIYDIESIQIPVLQNLFKFEYLITPTFRDLVNDMPSPFIISNEAHQMPIVVRLWQSHLKLTPSIPIDITDIDFNIISKNPELLIDLKDKETAEHQLFTTRSKNGFSHRNVTITTSAIIKWKRKEDNENVVNEYETDEWDVTLTLSDPRVLLRVEKGETEHDFKIEYVLENPTPRIFNFTTQLIDTSDWEWNADKNITPLVQSIPFPVLPFTRFHMIYYGKYLNEISDGLISLPQFKVFDVQYKVGLLSLPTQNNIIIKDKELYYKI</sequence>
<feature type="coiled-coil region" evidence="1">
    <location>
        <begin position="413"/>
        <end position="440"/>
    </location>
</feature>
<dbReference type="PANTHER" id="PTHR14374">
    <property type="entry name" value="FOIE GRAS"/>
    <property type="match status" value="1"/>
</dbReference>
<gene>
    <name evidence="3" type="ORF">CANVERA_P4778</name>
</gene>
<accession>A0A9W4TXM4</accession>
<dbReference type="InterPro" id="IPR021773">
    <property type="entry name" value="TPC11"/>
</dbReference>
<dbReference type="PANTHER" id="PTHR14374:SF0">
    <property type="entry name" value="TRAFFICKING PROTEIN PARTICLE COMPLEX SUBUNIT 11"/>
    <property type="match status" value="1"/>
</dbReference>
<dbReference type="Proteomes" id="UP001152885">
    <property type="component" value="Unassembled WGS sequence"/>
</dbReference>